<protein>
    <submittedName>
        <fullName evidence="2">Uncharacterized protein</fullName>
    </submittedName>
</protein>
<feature type="region of interest" description="Disordered" evidence="1">
    <location>
        <begin position="1"/>
        <end position="39"/>
    </location>
</feature>
<keyword evidence="3" id="KW-1185">Reference proteome</keyword>
<evidence type="ECO:0000313" key="2">
    <source>
        <dbReference type="EMBL" id="CZB16209.1"/>
    </source>
</evidence>
<dbReference type="AlphaFoldDB" id="A0A161KA91"/>
<organism evidence="2 3">
    <name type="scientific">Candidatus Synechococcus spongiarum</name>
    <dbReference type="NCBI Taxonomy" id="431041"/>
    <lineage>
        <taxon>Bacteria</taxon>
        <taxon>Bacillati</taxon>
        <taxon>Cyanobacteriota</taxon>
        <taxon>Cyanophyceae</taxon>
        <taxon>Synechococcales</taxon>
        <taxon>Synechococcaceae</taxon>
        <taxon>Synechococcus</taxon>
    </lineage>
</organism>
<name>A0A161KA91_9SYNE</name>
<evidence type="ECO:0000313" key="3">
    <source>
        <dbReference type="Proteomes" id="UP000182631"/>
    </source>
</evidence>
<dbReference type="Proteomes" id="UP000182631">
    <property type="component" value="Unassembled WGS sequence"/>
</dbReference>
<evidence type="ECO:0000256" key="1">
    <source>
        <dbReference type="SAM" id="MobiDB-lite"/>
    </source>
</evidence>
<sequence length="39" mass="4373">MDAELGIHSMDLRGAEGERIKSSAQSRSHPDRPWLATEH</sequence>
<dbReference type="EMBL" id="FITM01000081">
    <property type="protein sequence ID" value="CZB16209.1"/>
    <property type="molecule type" value="Genomic_DNA"/>
</dbReference>
<proteinExistence type="predicted"/>
<gene>
    <name evidence="2" type="ORF">FLM9_706</name>
</gene>
<accession>A0A161KA91</accession>
<reference evidence="3" key="1">
    <citation type="submission" date="2016-02" db="EMBL/GenBank/DDBJ databases">
        <authorList>
            <person name="liu f."/>
        </authorList>
    </citation>
    <scope>NUCLEOTIDE SEQUENCE [LARGE SCALE GENOMIC DNA]</scope>
</reference>
<feature type="compositionally biased region" description="Basic and acidic residues" evidence="1">
    <location>
        <begin position="10"/>
        <end position="21"/>
    </location>
</feature>
<feature type="compositionally biased region" description="Basic and acidic residues" evidence="1">
    <location>
        <begin position="28"/>
        <end position="39"/>
    </location>
</feature>